<dbReference type="PRINTS" id="PR00979">
    <property type="entry name" value="TAFAZZIN"/>
</dbReference>
<dbReference type="Pfam" id="PF04263">
    <property type="entry name" value="TPK_catalytic"/>
    <property type="match status" value="1"/>
</dbReference>
<feature type="domain" description="Thiamin pyrophosphokinase thiamin-binding" evidence="19">
    <location>
        <begin position="184"/>
        <end position="251"/>
    </location>
</feature>
<evidence type="ECO:0000313" key="20">
    <source>
        <dbReference type="EMBL" id="OAY83607.1"/>
    </source>
</evidence>
<gene>
    <name evidence="20" type="ORF">ACMD2_04761</name>
</gene>
<dbReference type="NCBIfam" id="TIGR01378">
    <property type="entry name" value="thi_PPkinase"/>
    <property type="match status" value="1"/>
</dbReference>
<evidence type="ECO:0000256" key="10">
    <source>
        <dbReference type="ARBA" id="ARBA00022777"/>
    </source>
</evidence>
<dbReference type="FunFam" id="2.60.120.320:FF:000001">
    <property type="entry name" value="Thiamine pyrophosphokinase"/>
    <property type="match status" value="1"/>
</dbReference>
<dbReference type="EMBL" id="LSRQ01000332">
    <property type="protein sequence ID" value="OAY83607.1"/>
    <property type="molecule type" value="Genomic_DNA"/>
</dbReference>
<dbReference type="Gene3D" id="2.60.120.320">
    <property type="entry name" value="Thiamin pyrophosphokinase, thiamin-binding domain"/>
    <property type="match status" value="1"/>
</dbReference>
<dbReference type="InterPro" id="IPR007373">
    <property type="entry name" value="Thiamin_PyroPKinase_B1-bd"/>
</dbReference>
<dbReference type="InterPro" id="IPR036759">
    <property type="entry name" value="TPK_catalytic_sf"/>
</dbReference>
<dbReference type="GO" id="GO:0005829">
    <property type="term" value="C:cytosol"/>
    <property type="evidence" value="ECO:0007669"/>
    <property type="project" value="UniProtKB-SubCell"/>
</dbReference>
<comment type="pathway">
    <text evidence="3">Cofactor biosynthesis; thiamine diphosphate biosynthesis; thiamine diphosphate from thiamine: step 1/1.</text>
</comment>
<evidence type="ECO:0000256" key="13">
    <source>
        <dbReference type="ARBA" id="ARBA00023136"/>
    </source>
</evidence>
<comment type="similarity">
    <text evidence="5">Belongs to the taffazin family.</text>
</comment>
<keyword evidence="11" id="KW-0067">ATP-binding</keyword>
<evidence type="ECO:0000256" key="17">
    <source>
        <dbReference type="SAM" id="MobiDB-lite"/>
    </source>
</evidence>
<dbReference type="InterPro" id="IPR007371">
    <property type="entry name" value="TPK_catalytic"/>
</dbReference>
<comment type="catalytic activity">
    <reaction evidence="16">
        <text>thiamine + ATP = thiamine diphosphate + AMP + H(+)</text>
        <dbReference type="Rhea" id="RHEA:11576"/>
        <dbReference type="ChEBI" id="CHEBI:15378"/>
        <dbReference type="ChEBI" id="CHEBI:18385"/>
        <dbReference type="ChEBI" id="CHEBI:30616"/>
        <dbReference type="ChEBI" id="CHEBI:58937"/>
        <dbReference type="ChEBI" id="CHEBI:456215"/>
        <dbReference type="EC" id="2.7.6.2"/>
    </reaction>
</comment>
<dbReference type="GO" id="GO:0016301">
    <property type="term" value="F:kinase activity"/>
    <property type="evidence" value="ECO:0007669"/>
    <property type="project" value="UniProtKB-KW"/>
</dbReference>
<accession>A0A199W2A0</accession>
<dbReference type="PANTHER" id="PTHR35759">
    <property type="entry name" value="BNAA09G03860D PROTEIN"/>
    <property type="match status" value="1"/>
</dbReference>
<dbReference type="SUPFAM" id="SSF63862">
    <property type="entry name" value="Thiamin pyrophosphokinase, substrate-binding domain"/>
    <property type="match status" value="1"/>
</dbReference>
<dbReference type="CDD" id="cd07989">
    <property type="entry name" value="LPLAT_AGPAT-like"/>
    <property type="match status" value="1"/>
</dbReference>
<comment type="subcellular location">
    <subcellularLocation>
        <location evidence="2">Cytoplasm</location>
        <location evidence="2">Cytosol</location>
    </subcellularLocation>
    <subcellularLocation>
        <location evidence="1">Membrane</location>
    </subcellularLocation>
</comment>
<comment type="similarity">
    <text evidence="4">Belongs to the thiamine pyrophosphokinase family.</text>
</comment>
<dbReference type="EC" id="2.7.6.2" evidence="6"/>
<keyword evidence="13" id="KW-0472">Membrane</keyword>
<feature type="domain" description="Phospholipid/glycerol acyltransferase" evidence="18">
    <location>
        <begin position="710"/>
        <end position="837"/>
    </location>
</feature>
<dbReference type="Proteomes" id="UP000092600">
    <property type="component" value="Unassembled WGS sequence"/>
</dbReference>
<evidence type="ECO:0000256" key="5">
    <source>
        <dbReference type="ARBA" id="ARBA00010524"/>
    </source>
</evidence>
<dbReference type="GO" id="GO:0004788">
    <property type="term" value="F:thiamine diphosphokinase activity"/>
    <property type="evidence" value="ECO:0007669"/>
    <property type="project" value="UniProtKB-EC"/>
</dbReference>
<keyword evidence="12" id="KW-0443">Lipid metabolism</keyword>
<feature type="region of interest" description="Disordered" evidence="17">
    <location>
        <begin position="257"/>
        <end position="285"/>
    </location>
</feature>
<evidence type="ECO:0000256" key="12">
    <source>
        <dbReference type="ARBA" id="ARBA00023098"/>
    </source>
</evidence>
<dbReference type="GO" id="GO:0030975">
    <property type="term" value="F:thiamine binding"/>
    <property type="evidence" value="ECO:0007669"/>
    <property type="project" value="InterPro"/>
</dbReference>
<name>A0A199W2A0_ANACO</name>
<dbReference type="GO" id="GO:0016020">
    <property type="term" value="C:membrane"/>
    <property type="evidence" value="ECO:0007669"/>
    <property type="project" value="UniProtKB-SubCell"/>
</dbReference>
<dbReference type="SUPFAM" id="SSF63999">
    <property type="entry name" value="Thiamin pyrophosphokinase, catalytic domain"/>
    <property type="match status" value="1"/>
</dbReference>
<comment type="caution">
    <text evidence="20">The sequence shown here is derived from an EMBL/GenBank/DDBJ whole genome shotgun (WGS) entry which is preliminary data.</text>
</comment>
<evidence type="ECO:0000259" key="19">
    <source>
        <dbReference type="SMART" id="SM00983"/>
    </source>
</evidence>
<dbReference type="Pfam" id="PF01553">
    <property type="entry name" value="Acyltransferase"/>
    <property type="match status" value="1"/>
</dbReference>
<dbReference type="STRING" id="4615.A0A199W2A0"/>
<evidence type="ECO:0000256" key="8">
    <source>
        <dbReference type="ARBA" id="ARBA00022679"/>
    </source>
</evidence>
<evidence type="ECO:0000256" key="4">
    <source>
        <dbReference type="ARBA" id="ARBA00006785"/>
    </source>
</evidence>
<dbReference type="CDD" id="cd07995">
    <property type="entry name" value="TPK"/>
    <property type="match status" value="1"/>
</dbReference>
<evidence type="ECO:0000256" key="2">
    <source>
        <dbReference type="ARBA" id="ARBA00004514"/>
    </source>
</evidence>
<dbReference type="SUPFAM" id="SSF69593">
    <property type="entry name" value="Glycerol-3-phosphate (1)-acyltransferase"/>
    <property type="match status" value="1"/>
</dbReference>
<comment type="function">
    <text evidence="15">Catalyzes the phosphorylation of thiamine to thiamine pyrophosphate (TPP). TPP is an active cofactor for enzymes involved in glycolysis and energy production. Plant leaves require high levels of TPP for photosynthesis and carbohydrate metabolism.</text>
</comment>
<protein>
    <recommendedName>
        <fullName evidence="6">thiamine diphosphokinase</fullName>
        <ecNumber evidence="6">2.7.6.2</ecNumber>
    </recommendedName>
</protein>
<dbReference type="PANTHER" id="PTHR35759:SF1">
    <property type="entry name" value="OS07G0673000 PROTEIN"/>
    <property type="match status" value="1"/>
</dbReference>
<evidence type="ECO:0000256" key="11">
    <source>
        <dbReference type="ARBA" id="ARBA00022840"/>
    </source>
</evidence>
<dbReference type="GO" id="GO:0005524">
    <property type="term" value="F:ATP binding"/>
    <property type="evidence" value="ECO:0007669"/>
    <property type="project" value="UniProtKB-KW"/>
</dbReference>
<keyword evidence="10 20" id="KW-0418">Kinase</keyword>
<dbReference type="GO" id="GO:0006772">
    <property type="term" value="P:thiamine metabolic process"/>
    <property type="evidence" value="ECO:0007669"/>
    <property type="project" value="InterPro"/>
</dbReference>
<keyword evidence="8" id="KW-0808">Transferase</keyword>
<dbReference type="GO" id="GO:0006644">
    <property type="term" value="P:phospholipid metabolic process"/>
    <property type="evidence" value="ECO:0007669"/>
    <property type="project" value="InterPro"/>
</dbReference>
<dbReference type="GO" id="GO:0016746">
    <property type="term" value="F:acyltransferase activity"/>
    <property type="evidence" value="ECO:0007669"/>
    <property type="project" value="UniProtKB-KW"/>
</dbReference>
<dbReference type="GO" id="GO:0009229">
    <property type="term" value="P:thiamine diphosphate biosynthetic process"/>
    <property type="evidence" value="ECO:0007669"/>
    <property type="project" value="InterPro"/>
</dbReference>
<dbReference type="InterPro" id="IPR000872">
    <property type="entry name" value="Tafazzin"/>
</dbReference>
<dbReference type="SMART" id="SM00563">
    <property type="entry name" value="PlsC"/>
    <property type="match status" value="1"/>
</dbReference>
<dbReference type="InterPro" id="IPR006282">
    <property type="entry name" value="Thi_PPkinase"/>
</dbReference>
<keyword evidence="14" id="KW-0012">Acyltransferase</keyword>
<proteinExistence type="inferred from homology"/>
<evidence type="ECO:0000256" key="9">
    <source>
        <dbReference type="ARBA" id="ARBA00022741"/>
    </source>
</evidence>
<evidence type="ECO:0000259" key="18">
    <source>
        <dbReference type="SMART" id="SM00563"/>
    </source>
</evidence>
<dbReference type="SMART" id="SM00983">
    <property type="entry name" value="TPK_B1_binding"/>
    <property type="match status" value="1"/>
</dbReference>
<dbReference type="Pfam" id="PF04265">
    <property type="entry name" value="TPK_B1_binding"/>
    <property type="match status" value="1"/>
</dbReference>
<evidence type="ECO:0000256" key="3">
    <source>
        <dbReference type="ARBA" id="ARBA00005078"/>
    </source>
</evidence>
<dbReference type="InterPro" id="IPR036371">
    <property type="entry name" value="TPK_B1-bd_sf"/>
</dbReference>
<dbReference type="InterPro" id="IPR002123">
    <property type="entry name" value="Plipid/glycerol_acylTrfase"/>
</dbReference>
<dbReference type="FunFam" id="3.40.50.10240:FF:000001">
    <property type="entry name" value="Thiamine pyrophosphokinase"/>
    <property type="match status" value="1"/>
</dbReference>
<evidence type="ECO:0000256" key="14">
    <source>
        <dbReference type="ARBA" id="ARBA00023315"/>
    </source>
</evidence>
<keyword evidence="7" id="KW-0963">Cytoplasm</keyword>
<evidence type="ECO:0000256" key="15">
    <source>
        <dbReference type="ARBA" id="ARBA00025120"/>
    </source>
</evidence>
<organism evidence="20 21">
    <name type="scientific">Ananas comosus</name>
    <name type="common">Pineapple</name>
    <name type="synonym">Ananas ananas</name>
    <dbReference type="NCBI Taxonomy" id="4615"/>
    <lineage>
        <taxon>Eukaryota</taxon>
        <taxon>Viridiplantae</taxon>
        <taxon>Streptophyta</taxon>
        <taxon>Embryophyta</taxon>
        <taxon>Tracheophyta</taxon>
        <taxon>Spermatophyta</taxon>
        <taxon>Magnoliopsida</taxon>
        <taxon>Liliopsida</taxon>
        <taxon>Poales</taxon>
        <taxon>Bromeliaceae</taxon>
        <taxon>Bromelioideae</taxon>
        <taxon>Ananas</taxon>
    </lineage>
</organism>
<dbReference type="AlphaFoldDB" id="A0A199W2A0"/>
<evidence type="ECO:0000313" key="21">
    <source>
        <dbReference type="Proteomes" id="UP000092600"/>
    </source>
</evidence>
<evidence type="ECO:0000256" key="1">
    <source>
        <dbReference type="ARBA" id="ARBA00004370"/>
    </source>
</evidence>
<keyword evidence="9" id="KW-0547">Nucleotide-binding</keyword>
<evidence type="ECO:0000256" key="6">
    <source>
        <dbReference type="ARBA" id="ARBA00013245"/>
    </source>
</evidence>
<evidence type="ECO:0000256" key="16">
    <source>
        <dbReference type="ARBA" id="ARBA00050868"/>
    </source>
</evidence>
<dbReference type="Gene3D" id="3.40.50.10240">
    <property type="entry name" value="Thiamin pyrophosphokinase, catalytic domain"/>
    <property type="match status" value="1"/>
</dbReference>
<sequence length="1043" mass="115875">MEVMTHASTFLLPPSPPSGSNGHPLTYALVVLNQRLPRFAPLLWSHARLRVCADGGANRIYDEMPRLFPDQDPLDVRNRYKPDVIKGDMDSIRDDVKEFYSNLEVKIVDEADDQDTTDLHKCVAFICDNRPTLDKSNLCILVAGALGGRFDHEVGNINVLYRFSNTRIVLLSDDCLIYLLPRTHSHEIFVLKSVEGPHCGLIPAGAPSASTTTTGLKWNLDDTAMSFGGLISTSNIALEEKITLAFTFSVAFSSFSLTSPSSSSKPYPPLSLKPYSSSSSPPPPPQSLAADLLALLGGHRAAAAVPTAEARDLRSCLRFLVPFRPSNDSLLPRRFGKVPRRDLLAGVDGGATAAADEMVWWPPEPVMELAHLAVFSGGDPAEIQRLLDPTMLPVPDVEGLKKDKCELTRTPYGRRFANEELNSYLAFLFELIASRGPSVGLNVSLNRYDLFHGHIFLATGTGRLGILFHAREYPAYEKNLFPYNMGYCQRGSNVAYDDSLNLRNILWLAPMPSNITRSWVAPGVLVILDAHPDGIIYKDLITDYVQFVRTIYEVAENEVAASPLMAEEWIARGSGPWKDRAHALQLRIRDRFRVAVDRHRHWRAESDYSAALQRWALRLRSLWRDPSSLASSPSSSSYSSSASFRFYRKKVGKDVESIDDSIIVRFLQALAVPIIGGACHVFMHGLNYVQIYGAEKLHQALLKRPKGKPLITVSNHVASIDDPFVIASLLPPSVMLDAHNLRWTLCASDRCFTNPMMSAFFRCVKVLPVSRGEGIYQKGMDMALSKLNNGGWVHIFPEGSRSRDGGKTIGSAKRGVGRLVMDADDTPMVVPFVHAGMQNIMPIGTHFPKTGKRVIVVIGDPINFTDLLINKDDTEISRGALYDAVSSRISHRLQELKVLVDKLALENSSEAPDNYQIHNNEYGYALWQQVDWEAFGMGNLISLEEDNSHAVDEVKKKPVPSLDHSRKANSFQNVRVGFSYEGGIVSRVRGYMNPTELMGFAARGLFMNSRLLDESCPEVDAKKPLNAWKQFFESNVFSQWNGI</sequence>
<evidence type="ECO:0000256" key="7">
    <source>
        <dbReference type="ARBA" id="ARBA00022490"/>
    </source>
</evidence>
<reference evidence="20 21" key="1">
    <citation type="journal article" date="2016" name="DNA Res.">
        <title>The draft genome of MD-2 pineapple using hybrid error correction of long reads.</title>
        <authorList>
            <person name="Redwan R.M."/>
            <person name="Saidin A."/>
            <person name="Kumar S.V."/>
        </authorList>
    </citation>
    <scope>NUCLEOTIDE SEQUENCE [LARGE SCALE GENOMIC DNA]</scope>
    <source>
        <strain evidence="21">cv. MD2</strain>
        <tissue evidence="20">Leaf</tissue>
    </source>
</reference>